<sequence length="43" mass="5011">MTMHSIIYPRVSTSNYDYSKDLEGYEIRSGHYQPDRNSDTGII</sequence>
<dbReference type="EMBL" id="UINC01183741">
    <property type="protein sequence ID" value="SVD94640.1"/>
    <property type="molecule type" value="Genomic_DNA"/>
</dbReference>
<protein>
    <recommendedName>
        <fullName evidence="2">Resolvase/invertase-type recombinase catalytic domain-containing protein</fullName>
    </recommendedName>
</protein>
<organism evidence="1">
    <name type="scientific">marine metagenome</name>
    <dbReference type="NCBI Taxonomy" id="408172"/>
    <lineage>
        <taxon>unclassified sequences</taxon>
        <taxon>metagenomes</taxon>
        <taxon>ecological metagenomes</taxon>
    </lineage>
</organism>
<name>A0A382ZH82_9ZZZZ</name>
<reference evidence="1" key="1">
    <citation type="submission" date="2018-05" db="EMBL/GenBank/DDBJ databases">
        <authorList>
            <person name="Lanie J.A."/>
            <person name="Ng W.-L."/>
            <person name="Kazmierczak K.M."/>
            <person name="Andrzejewski T.M."/>
            <person name="Davidsen T.M."/>
            <person name="Wayne K.J."/>
            <person name="Tettelin H."/>
            <person name="Glass J.I."/>
            <person name="Rusch D."/>
            <person name="Podicherti R."/>
            <person name="Tsui H.-C.T."/>
            <person name="Winkler M.E."/>
        </authorList>
    </citation>
    <scope>NUCLEOTIDE SEQUENCE</scope>
</reference>
<feature type="non-terminal residue" evidence="1">
    <location>
        <position position="43"/>
    </location>
</feature>
<gene>
    <name evidence="1" type="ORF">METZ01_LOCUS447494</name>
</gene>
<evidence type="ECO:0008006" key="2">
    <source>
        <dbReference type="Google" id="ProtNLM"/>
    </source>
</evidence>
<evidence type="ECO:0000313" key="1">
    <source>
        <dbReference type="EMBL" id="SVD94640.1"/>
    </source>
</evidence>
<proteinExistence type="predicted"/>
<dbReference type="AlphaFoldDB" id="A0A382ZH82"/>
<accession>A0A382ZH82</accession>